<evidence type="ECO:0000313" key="2">
    <source>
        <dbReference type="EMBL" id="MDO1584436.1"/>
    </source>
</evidence>
<feature type="chain" id="PRO_5045490246" description="Lipoprotein" evidence="1">
    <location>
        <begin position="23"/>
        <end position="127"/>
    </location>
</feature>
<gene>
    <name evidence="2" type="ORF">Q2T52_20305</name>
</gene>
<sequence length="127" mass="13414">MTFIRMTAATAAFLASVTLAFAAGAPVKTVDSAKGKVLAGENGMTLYTFKKDTKGVSNCEGQCLANWPPLKASADAKDAGAYTVITRKDGSKQWAKDGMPLYYWVKDMKAGDITGDGVGGNWDLARP</sequence>
<feature type="signal peptide" evidence="1">
    <location>
        <begin position="1"/>
        <end position="22"/>
    </location>
</feature>
<evidence type="ECO:0000256" key="1">
    <source>
        <dbReference type="SAM" id="SignalP"/>
    </source>
</evidence>
<dbReference type="InterPro" id="IPR014558">
    <property type="entry name" value="UCP029720"/>
</dbReference>
<dbReference type="Proteomes" id="UP001169006">
    <property type="component" value="Unassembled WGS sequence"/>
</dbReference>
<dbReference type="InterPro" id="IPR005297">
    <property type="entry name" value="Lipoprotein_repeat"/>
</dbReference>
<protein>
    <recommendedName>
        <fullName evidence="4">Lipoprotein</fullName>
    </recommendedName>
</protein>
<reference evidence="2" key="1">
    <citation type="journal article" date="2015" name="Int. J. Syst. Evol. Microbiol.">
        <title>Rhizobium oryzicola sp. nov., potential plant-growth-promoting endophytic bacteria isolated from rice roots.</title>
        <authorList>
            <person name="Zhang X.X."/>
            <person name="Gao J.S."/>
            <person name="Cao Y.H."/>
            <person name="Sheirdil R.A."/>
            <person name="Wang X.C."/>
            <person name="Zhang L."/>
        </authorList>
    </citation>
    <scope>NUCLEOTIDE SEQUENCE</scope>
    <source>
        <strain evidence="2">05753</strain>
    </source>
</reference>
<proteinExistence type="predicted"/>
<dbReference type="RefSeq" id="WP_302078673.1">
    <property type="nucleotide sequence ID" value="NZ_JAUKWQ010000008.1"/>
</dbReference>
<evidence type="ECO:0000313" key="3">
    <source>
        <dbReference type="Proteomes" id="UP001169006"/>
    </source>
</evidence>
<comment type="caution">
    <text evidence="2">The sequence shown here is derived from an EMBL/GenBank/DDBJ whole genome shotgun (WGS) entry which is preliminary data.</text>
</comment>
<evidence type="ECO:0008006" key="4">
    <source>
        <dbReference type="Google" id="ProtNLM"/>
    </source>
</evidence>
<name>A0ABT8T2N3_9HYPH</name>
<keyword evidence="3" id="KW-1185">Reference proteome</keyword>
<accession>A0ABT8T2N3</accession>
<dbReference type="PANTHER" id="PTHR39335:SF1">
    <property type="entry name" value="BLL4220 PROTEIN"/>
    <property type="match status" value="1"/>
</dbReference>
<keyword evidence="1" id="KW-0732">Signal</keyword>
<reference evidence="2" key="2">
    <citation type="submission" date="2023-07" db="EMBL/GenBank/DDBJ databases">
        <authorList>
            <person name="Sun H."/>
        </authorList>
    </citation>
    <scope>NUCLEOTIDE SEQUENCE</scope>
    <source>
        <strain evidence="2">05753</strain>
    </source>
</reference>
<dbReference type="PIRSF" id="PIRSF029720">
    <property type="entry name" value="UCP029720"/>
    <property type="match status" value="1"/>
</dbReference>
<organism evidence="2 3">
    <name type="scientific">Rhizobium oryzicola</name>
    <dbReference type="NCBI Taxonomy" id="1232668"/>
    <lineage>
        <taxon>Bacteria</taxon>
        <taxon>Pseudomonadati</taxon>
        <taxon>Pseudomonadota</taxon>
        <taxon>Alphaproteobacteria</taxon>
        <taxon>Hyphomicrobiales</taxon>
        <taxon>Rhizobiaceae</taxon>
        <taxon>Rhizobium/Agrobacterium group</taxon>
        <taxon>Rhizobium</taxon>
    </lineage>
</organism>
<dbReference type="Pfam" id="PF03640">
    <property type="entry name" value="Lipoprotein_15"/>
    <property type="match status" value="2"/>
</dbReference>
<dbReference type="PANTHER" id="PTHR39335">
    <property type="entry name" value="BLL4220 PROTEIN"/>
    <property type="match status" value="1"/>
</dbReference>
<dbReference type="EMBL" id="JAUKWQ010000008">
    <property type="protein sequence ID" value="MDO1584436.1"/>
    <property type="molecule type" value="Genomic_DNA"/>
</dbReference>